<dbReference type="InterPro" id="IPR023210">
    <property type="entry name" value="NADP_OxRdtase_dom"/>
</dbReference>
<reference evidence="3" key="1">
    <citation type="journal article" date="2023" name="Nat. Microbiol.">
        <title>Babesia duncani multi-omics identifies virulence factors and drug targets.</title>
        <authorList>
            <person name="Singh P."/>
            <person name="Lonardi S."/>
            <person name="Liang Q."/>
            <person name="Vydyam P."/>
            <person name="Khabirova E."/>
            <person name="Fang T."/>
            <person name="Gihaz S."/>
            <person name="Thekkiniath J."/>
            <person name="Munshi M."/>
            <person name="Abel S."/>
            <person name="Ciampossin L."/>
            <person name="Batugedara G."/>
            <person name="Gupta M."/>
            <person name="Lu X.M."/>
            <person name="Lenz T."/>
            <person name="Chakravarty S."/>
            <person name="Cornillot E."/>
            <person name="Hu Y."/>
            <person name="Ma W."/>
            <person name="Gonzalez L.M."/>
            <person name="Sanchez S."/>
            <person name="Estrada K."/>
            <person name="Sanchez-Flores A."/>
            <person name="Montero E."/>
            <person name="Harb O.S."/>
            <person name="Le Roch K.G."/>
            <person name="Mamoun C.B."/>
        </authorList>
    </citation>
    <scope>NUCLEOTIDE SEQUENCE</scope>
    <source>
        <strain evidence="3">WA1</strain>
    </source>
</reference>
<feature type="domain" description="NADP-dependent oxidoreductase" evidence="2">
    <location>
        <begin position="321"/>
        <end position="625"/>
    </location>
</feature>
<keyword evidence="1" id="KW-0560">Oxidoreductase</keyword>
<protein>
    <submittedName>
        <fullName evidence="3">Bifunctional NADP-dependent oxidoreductase domain superfamily/NADP-dependent oxidoreductase domain</fullName>
    </submittedName>
</protein>
<dbReference type="InterPro" id="IPR050523">
    <property type="entry name" value="AKR_Detox_Biosynth"/>
</dbReference>
<dbReference type="AlphaFoldDB" id="A0AAD9UQ82"/>
<gene>
    <name evidence="3" type="ORF">BdWA1_000876</name>
</gene>
<dbReference type="EMBL" id="JALLKP010000001">
    <property type="protein sequence ID" value="KAK2197873.1"/>
    <property type="molecule type" value="Genomic_DNA"/>
</dbReference>
<dbReference type="Proteomes" id="UP001214638">
    <property type="component" value="Unassembled WGS sequence"/>
</dbReference>
<dbReference type="InterPro" id="IPR036812">
    <property type="entry name" value="NAD(P)_OxRdtase_dom_sf"/>
</dbReference>
<sequence length="649" mass="75344">MKELIGSSLDFDQVADLETYEQDEYDEGNCKDLENGTRNDKALELWLKHKHRFKPPETDKERFERIKKLETRTLVINGVEIEVRIGSLGMPWFIDKENRDKLEASFDPQVLKNIRDNKRDLYVYHKIIQDNKEDWMPLPGIAASYLPGVRIVHHLYNVDKYLYITVMHDSNRNYTWTYQQSHPSALEHFDPMKPLDNYVLEGTNIRFCSQSWDTQNFPITQNKYRPYVPKEYFNPPRNPRDSYPRKTPDTGVFRHPKLEDLYHIKFKNMNPPLNENDPNPAPFGYYREHQSFWPTVSIKKNALGIPIRHVKLGCSDLVISKVGLGTMNFGYNVKAPEGLKLLDYAHDEFGINFLDTSELYPLPAQPETHGIAEGIIGNWLKSKGPEFRAKVVIATKVAGRNKDITWVRGEGGTRLSPEQITQAVDQSLERLQTDYIDLLQFHWPDRYVPMQDNGDFGQVLYDPEIRAWGLSNETPWGVLQFARLAMEMQIPPPASVQVNYNLLCRNDVEKGLVELARPQNQGLALLAYSPLAGGILTGKYLEYMDATTNARLLRFPSYMGRYRGSLAARAVKEYYEVAMKFGLPNLTAMALRWVYTRPFICSTIIGFSDLYQLRENLYCMDPELPMTDLMERSINQIHWKWRDPIRIIQ</sequence>
<dbReference type="Gene3D" id="3.20.20.100">
    <property type="entry name" value="NADP-dependent oxidoreductase domain"/>
    <property type="match status" value="1"/>
</dbReference>
<dbReference type="RefSeq" id="XP_067804715.1">
    <property type="nucleotide sequence ID" value="XM_067945924.1"/>
</dbReference>
<dbReference type="CDD" id="cd19094">
    <property type="entry name" value="AKR_Tas-like"/>
    <property type="match status" value="1"/>
</dbReference>
<dbReference type="SUPFAM" id="SSF51430">
    <property type="entry name" value="NAD(P)-linked oxidoreductase"/>
    <property type="match status" value="1"/>
</dbReference>
<proteinExistence type="predicted"/>
<dbReference type="PANTHER" id="PTHR43364">
    <property type="entry name" value="NADH-SPECIFIC METHYLGLYOXAL REDUCTASE-RELATED"/>
    <property type="match status" value="1"/>
</dbReference>
<evidence type="ECO:0000313" key="3">
    <source>
        <dbReference type="EMBL" id="KAK2197873.1"/>
    </source>
</evidence>
<dbReference type="Pfam" id="PF00248">
    <property type="entry name" value="Aldo_ket_red"/>
    <property type="match status" value="1"/>
</dbReference>
<dbReference type="GeneID" id="94335174"/>
<keyword evidence="4" id="KW-1185">Reference proteome</keyword>
<comment type="caution">
    <text evidence="3">The sequence shown here is derived from an EMBL/GenBank/DDBJ whole genome shotgun (WGS) entry which is preliminary data.</text>
</comment>
<name>A0AAD9UQ82_9APIC</name>
<dbReference type="PANTHER" id="PTHR43364:SF4">
    <property type="entry name" value="NAD(P)-LINKED OXIDOREDUCTASE SUPERFAMILY PROTEIN"/>
    <property type="match status" value="1"/>
</dbReference>
<organism evidence="3 4">
    <name type="scientific">Babesia duncani</name>
    <dbReference type="NCBI Taxonomy" id="323732"/>
    <lineage>
        <taxon>Eukaryota</taxon>
        <taxon>Sar</taxon>
        <taxon>Alveolata</taxon>
        <taxon>Apicomplexa</taxon>
        <taxon>Aconoidasida</taxon>
        <taxon>Piroplasmida</taxon>
        <taxon>Babesiidae</taxon>
        <taxon>Babesia</taxon>
    </lineage>
</organism>
<accession>A0AAD9UQ82</accession>
<dbReference type="KEGG" id="bdw:94335174"/>
<dbReference type="GO" id="GO:0016491">
    <property type="term" value="F:oxidoreductase activity"/>
    <property type="evidence" value="ECO:0007669"/>
    <property type="project" value="UniProtKB-KW"/>
</dbReference>
<evidence type="ECO:0000256" key="1">
    <source>
        <dbReference type="ARBA" id="ARBA00023002"/>
    </source>
</evidence>
<evidence type="ECO:0000313" key="4">
    <source>
        <dbReference type="Proteomes" id="UP001214638"/>
    </source>
</evidence>
<evidence type="ECO:0000259" key="2">
    <source>
        <dbReference type="Pfam" id="PF00248"/>
    </source>
</evidence>